<comment type="caution">
    <text evidence="1">The sequence shown here is derived from an EMBL/GenBank/DDBJ whole genome shotgun (WGS) entry which is preliminary data.</text>
</comment>
<accession>A0A3S5A9B2</accession>
<evidence type="ECO:0008006" key="3">
    <source>
        <dbReference type="Google" id="ProtNLM"/>
    </source>
</evidence>
<dbReference type="PANTHER" id="PTHR22754:SF32">
    <property type="entry name" value="DISCO-INTERACTING PROTEIN 2"/>
    <property type="match status" value="1"/>
</dbReference>
<dbReference type="EMBL" id="CAAALY010036041">
    <property type="protein sequence ID" value="VEL18211.1"/>
    <property type="molecule type" value="Genomic_DNA"/>
</dbReference>
<dbReference type="InterPro" id="IPR042099">
    <property type="entry name" value="ANL_N_sf"/>
</dbReference>
<reference evidence="1" key="1">
    <citation type="submission" date="2018-11" db="EMBL/GenBank/DDBJ databases">
        <authorList>
            <consortium name="Pathogen Informatics"/>
        </authorList>
    </citation>
    <scope>NUCLEOTIDE SEQUENCE</scope>
</reference>
<gene>
    <name evidence="1" type="ORF">PXEA_LOCUS11651</name>
</gene>
<evidence type="ECO:0000313" key="1">
    <source>
        <dbReference type="EMBL" id="VEL18211.1"/>
    </source>
</evidence>
<dbReference type="Proteomes" id="UP000784294">
    <property type="component" value="Unassembled WGS sequence"/>
</dbReference>
<name>A0A3S5A9B2_9PLAT</name>
<organism evidence="1 2">
    <name type="scientific">Protopolystoma xenopodis</name>
    <dbReference type="NCBI Taxonomy" id="117903"/>
    <lineage>
        <taxon>Eukaryota</taxon>
        <taxon>Metazoa</taxon>
        <taxon>Spiralia</taxon>
        <taxon>Lophotrochozoa</taxon>
        <taxon>Platyhelminthes</taxon>
        <taxon>Monogenea</taxon>
        <taxon>Polyopisthocotylea</taxon>
        <taxon>Polystomatidea</taxon>
        <taxon>Polystomatidae</taxon>
        <taxon>Protopolystoma</taxon>
    </lineage>
</organism>
<proteinExistence type="predicted"/>
<dbReference type="OrthoDB" id="69964at2759"/>
<dbReference type="AlphaFoldDB" id="A0A3S5A9B2"/>
<dbReference type="Gene3D" id="3.40.50.12780">
    <property type="entry name" value="N-terminal domain of ligase-like"/>
    <property type="match status" value="1"/>
</dbReference>
<keyword evidence="2" id="KW-1185">Reference proteome</keyword>
<protein>
    <recommendedName>
        <fullName evidence="3">AMP-dependent synthetase/ligase domain-containing protein</fullName>
    </recommendedName>
</protein>
<dbReference type="PANTHER" id="PTHR22754">
    <property type="entry name" value="DISCO-INTERACTING PROTEIN 2 DIP2 -RELATED"/>
    <property type="match status" value="1"/>
</dbReference>
<sequence>MLPTTTPELQFLPDILAWRAAHTPDDRLFTVFNAKAQEASVLTCVQLHRKAERIAGLLLDKTKLTVGQVVALLYPPGKFILLN</sequence>
<dbReference type="SUPFAM" id="SSF56801">
    <property type="entry name" value="Acetyl-CoA synthetase-like"/>
    <property type="match status" value="1"/>
</dbReference>
<evidence type="ECO:0000313" key="2">
    <source>
        <dbReference type="Proteomes" id="UP000784294"/>
    </source>
</evidence>